<reference evidence="3" key="1">
    <citation type="submission" date="2020-11" db="EMBL/GenBank/DDBJ databases">
        <authorList>
            <consortium name="DOE Joint Genome Institute"/>
            <person name="Ahrendt S."/>
            <person name="Riley R."/>
            <person name="Andreopoulos W."/>
            <person name="Labutti K."/>
            <person name="Pangilinan J."/>
            <person name="Ruiz-Duenas F.J."/>
            <person name="Barrasa J.M."/>
            <person name="Sanchez-Garcia M."/>
            <person name="Camarero S."/>
            <person name="Miyauchi S."/>
            <person name="Serrano A."/>
            <person name="Linde D."/>
            <person name="Babiker R."/>
            <person name="Drula E."/>
            <person name="Ayuso-Fernandez I."/>
            <person name="Pacheco R."/>
            <person name="Padilla G."/>
            <person name="Ferreira P."/>
            <person name="Barriuso J."/>
            <person name="Kellner H."/>
            <person name="Castanera R."/>
            <person name="Alfaro M."/>
            <person name="Ramirez L."/>
            <person name="Pisabarro A.G."/>
            <person name="Kuo A."/>
            <person name="Tritt A."/>
            <person name="Lipzen A."/>
            <person name="He G."/>
            <person name="Yan M."/>
            <person name="Ng V."/>
            <person name="Cullen D."/>
            <person name="Martin F."/>
            <person name="Rosso M.-N."/>
            <person name="Henrissat B."/>
            <person name="Hibbett D."/>
            <person name="Martinez A.T."/>
            <person name="Grigoriev I.V."/>
        </authorList>
    </citation>
    <scope>NUCLEOTIDE SEQUENCE</scope>
    <source>
        <strain evidence="3">CBS 247.69</strain>
    </source>
</reference>
<proteinExistence type="predicted"/>
<dbReference type="InterPro" id="IPR051693">
    <property type="entry name" value="UPF0046_metallophosphoest"/>
</dbReference>
<protein>
    <submittedName>
        <fullName evidence="3">Metallo-dependent phosphatase-like protein</fullName>
    </submittedName>
</protein>
<feature type="region of interest" description="Disordered" evidence="1">
    <location>
        <begin position="249"/>
        <end position="282"/>
    </location>
</feature>
<comment type="caution">
    <text evidence="3">The sequence shown here is derived from an EMBL/GenBank/DDBJ whole genome shotgun (WGS) entry which is preliminary data.</text>
</comment>
<evidence type="ECO:0000313" key="4">
    <source>
        <dbReference type="Proteomes" id="UP000807353"/>
    </source>
</evidence>
<evidence type="ECO:0000313" key="3">
    <source>
        <dbReference type="EMBL" id="KAF9461874.1"/>
    </source>
</evidence>
<dbReference type="CDD" id="cd07379">
    <property type="entry name" value="MPP_239FB"/>
    <property type="match status" value="1"/>
</dbReference>
<dbReference type="OrthoDB" id="630188at2759"/>
<feature type="region of interest" description="Disordered" evidence="1">
    <location>
        <begin position="300"/>
        <end position="320"/>
    </location>
</feature>
<dbReference type="Pfam" id="PF00149">
    <property type="entry name" value="Metallophos"/>
    <property type="match status" value="1"/>
</dbReference>
<accession>A0A9P6CIG8</accession>
<keyword evidence="4" id="KW-1185">Reference proteome</keyword>
<dbReference type="EMBL" id="MU150278">
    <property type="protein sequence ID" value="KAF9461874.1"/>
    <property type="molecule type" value="Genomic_DNA"/>
</dbReference>
<dbReference type="InterPro" id="IPR029052">
    <property type="entry name" value="Metallo-depent_PP-like"/>
</dbReference>
<dbReference type="GO" id="GO:0016787">
    <property type="term" value="F:hydrolase activity"/>
    <property type="evidence" value="ECO:0007669"/>
    <property type="project" value="InterPro"/>
</dbReference>
<dbReference type="PANTHER" id="PTHR12905:SF0">
    <property type="entry name" value="CALCINEURIN-LIKE PHOSPHOESTERASE DOMAIN-CONTAINING PROTEIN"/>
    <property type="match status" value="1"/>
</dbReference>
<dbReference type="Proteomes" id="UP000807353">
    <property type="component" value="Unassembled WGS sequence"/>
</dbReference>
<organism evidence="3 4">
    <name type="scientific">Collybia nuda</name>
    <dbReference type="NCBI Taxonomy" id="64659"/>
    <lineage>
        <taxon>Eukaryota</taxon>
        <taxon>Fungi</taxon>
        <taxon>Dikarya</taxon>
        <taxon>Basidiomycota</taxon>
        <taxon>Agaricomycotina</taxon>
        <taxon>Agaricomycetes</taxon>
        <taxon>Agaricomycetidae</taxon>
        <taxon>Agaricales</taxon>
        <taxon>Tricholomatineae</taxon>
        <taxon>Clitocybaceae</taxon>
        <taxon>Collybia</taxon>
    </lineage>
</organism>
<evidence type="ECO:0000256" key="1">
    <source>
        <dbReference type="SAM" id="MobiDB-lite"/>
    </source>
</evidence>
<dbReference type="Gene3D" id="3.60.21.10">
    <property type="match status" value="1"/>
</dbReference>
<dbReference type="AlphaFoldDB" id="A0A9P6CIG8"/>
<gene>
    <name evidence="3" type="ORF">BDZ94DRAFT_1237367</name>
</gene>
<dbReference type="InterPro" id="IPR004843">
    <property type="entry name" value="Calcineurin-like_PHP"/>
</dbReference>
<evidence type="ECO:0000259" key="2">
    <source>
        <dbReference type="Pfam" id="PF00149"/>
    </source>
</evidence>
<feature type="domain" description="Calcineurin-like phosphoesterase" evidence="2">
    <location>
        <begin position="45"/>
        <end position="239"/>
    </location>
</feature>
<name>A0A9P6CIG8_9AGAR</name>
<dbReference type="SUPFAM" id="SSF56300">
    <property type="entry name" value="Metallo-dependent phosphatases"/>
    <property type="match status" value="1"/>
</dbReference>
<feature type="compositionally biased region" description="Acidic residues" evidence="1">
    <location>
        <begin position="264"/>
        <end position="274"/>
    </location>
</feature>
<dbReference type="PANTHER" id="PTHR12905">
    <property type="entry name" value="METALLOPHOSPHOESTERASE"/>
    <property type="match status" value="1"/>
</dbReference>
<sequence>MSIPYAPRTLISPSAHVHLEYDPTDVPPIPSTSADGEPCHWTRFVCVSDTHARTFPVPPGDVLLHSGDLTNTGKVEEFGRTMEWLCGLPHPVKIVIAGNHDLTLHEGWYEQNYSRWGNVMHPRSAVMELLKGPKAVKAGVVYLQDEAHEFSLGNGRRTWSIYGSPWSPEFFNWAFNYKRGEEATKLVSKFPKTDILLTHGPIAGIFDCTRMGDLAGCDDLRARIRDLRPRLHLAGHIHEAHGGHIHTWKEGGGEGLPSVQNTSADEDVETEDVEAASGLDRSQDKETTVFVNAANWPSGSKAWRTKEGGGEAKVPFAGPGFQPVIVDLRD</sequence>